<reference evidence="2" key="1">
    <citation type="journal article" date="2022" name="Int. J. Mol. Sci.">
        <title>Draft Genome of Tanacetum Coccineum: Genomic Comparison of Closely Related Tanacetum-Family Plants.</title>
        <authorList>
            <person name="Yamashiro T."/>
            <person name="Shiraishi A."/>
            <person name="Nakayama K."/>
            <person name="Satake H."/>
        </authorList>
    </citation>
    <scope>NUCLEOTIDE SEQUENCE</scope>
</reference>
<dbReference type="SMART" id="SM00343">
    <property type="entry name" value="ZnF_C2HC"/>
    <property type="match status" value="2"/>
</dbReference>
<proteinExistence type="predicted"/>
<dbReference type="SUPFAM" id="SSF50630">
    <property type="entry name" value="Acid proteases"/>
    <property type="match status" value="1"/>
</dbReference>
<feature type="domain" description="CCHC-type" evidence="1">
    <location>
        <begin position="167"/>
        <end position="183"/>
    </location>
</feature>
<keyword evidence="2" id="KW-0548">Nucleotidyltransferase</keyword>
<dbReference type="InterPro" id="IPR001878">
    <property type="entry name" value="Znf_CCHC"/>
</dbReference>
<dbReference type="InterPro" id="IPR032567">
    <property type="entry name" value="RTL1-rel"/>
</dbReference>
<sequence>MIKESDDAAIAAEQARHANVGNDVRGFGPPRGKDAAPAVLKCAEGKKVKFVTATLRGPALTWWNASIATMGLETVNQMPWTEMKQLMTVEFRKLEMKESWKERSESGRVFKVGIVVVRETIGTTHAKLLQNNQKHGNAQAMVTTPTDGKLPLCERCFTRHVGQCTIKCHKCGKIRHKIRYCKENNFATGANALPIPTCYEYGEQGHTRNRCPRKVKQEKIGEVCGQAYAIKDAEPKGPNVVTGMFLLNNRYAFVLFDLGSDRSFVDTRFSSMLDIDPVKIGASYEVELADGRVVSTNTVLKGCTLNLANHIFEIDLMLIELGTFDVIIGMDWLVRCRYHLWRESCSYTVWEQDVDSRKRQGCVSIKGHILY</sequence>
<evidence type="ECO:0000259" key="1">
    <source>
        <dbReference type="SMART" id="SM00343"/>
    </source>
</evidence>
<dbReference type="Pfam" id="PF08284">
    <property type="entry name" value="RVP_2"/>
    <property type="match status" value="1"/>
</dbReference>
<name>A0ABQ5I224_9ASTR</name>
<dbReference type="Proteomes" id="UP001151760">
    <property type="component" value="Unassembled WGS sequence"/>
</dbReference>
<evidence type="ECO:0000313" key="2">
    <source>
        <dbReference type="EMBL" id="GJT93582.1"/>
    </source>
</evidence>
<keyword evidence="3" id="KW-1185">Reference proteome</keyword>
<organism evidence="2 3">
    <name type="scientific">Tanacetum coccineum</name>
    <dbReference type="NCBI Taxonomy" id="301880"/>
    <lineage>
        <taxon>Eukaryota</taxon>
        <taxon>Viridiplantae</taxon>
        <taxon>Streptophyta</taxon>
        <taxon>Embryophyta</taxon>
        <taxon>Tracheophyta</taxon>
        <taxon>Spermatophyta</taxon>
        <taxon>Magnoliopsida</taxon>
        <taxon>eudicotyledons</taxon>
        <taxon>Gunneridae</taxon>
        <taxon>Pentapetalae</taxon>
        <taxon>asterids</taxon>
        <taxon>campanulids</taxon>
        <taxon>Asterales</taxon>
        <taxon>Asteraceae</taxon>
        <taxon>Asteroideae</taxon>
        <taxon>Anthemideae</taxon>
        <taxon>Anthemidinae</taxon>
        <taxon>Tanacetum</taxon>
    </lineage>
</organism>
<keyword evidence="2" id="KW-0695">RNA-directed DNA polymerase</keyword>
<dbReference type="EMBL" id="BQNB010020216">
    <property type="protein sequence ID" value="GJT93582.1"/>
    <property type="molecule type" value="Genomic_DNA"/>
</dbReference>
<accession>A0ABQ5I224</accession>
<dbReference type="Gene3D" id="2.40.70.10">
    <property type="entry name" value="Acid Proteases"/>
    <property type="match status" value="1"/>
</dbReference>
<reference evidence="2" key="2">
    <citation type="submission" date="2022-01" db="EMBL/GenBank/DDBJ databases">
        <authorList>
            <person name="Yamashiro T."/>
            <person name="Shiraishi A."/>
            <person name="Satake H."/>
            <person name="Nakayama K."/>
        </authorList>
    </citation>
    <scope>NUCLEOTIDE SEQUENCE</scope>
</reference>
<dbReference type="PANTHER" id="PTHR15503:SF45">
    <property type="entry name" value="RNA-DIRECTED DNA POLYMERASE HOMOLOG"/>
    <property type="match status" value="1"/>
</dbReference>
<gene>
    <name evidence="2" type="ORF">Tco_1082427</name>
</gene>
<dbReference type="Gene3D" id="4.10.60.10">
    <property type="entry name" value="Zinc finger, CCHC-type"/>
    <property type="match status" value="1"/>
</dbReference>
<dbReference type="CDD" id="cd00303">
    <property type="entry name" value="retropepsin_like"/>
    <property type="match status" value="1"/>
</dbReference>
<protein>
    <submittedName>
        <fullName evidence="2">Reverse transcriptase domain-containing protein</fullName>
    </submittedName>
</protein>
<dbReference type="PANTHER" id="PTHR15503">
    <property type="entry name" value="LDOC1 RELATED"/>
    <property type="match status" value="1"/>
</dbReference>
<comment type="caution">
    <text evidence="2">The sequence shown here is derived from an EMBL/GenBank/DDBJ whole genome shotgun (WGS) entry which is preliminary data.</text>
</comment>
<evidence type="ECO:0000313" key="3">
    <source>
        <dbReference type="Proteomes" id="UP001151760"/>
    </source>
</evidence>
<dbReference type="InterPro" id="IPR021109">
    <property type="entry name" value="Peptidase_aspartic_dom_sf"/>
</dbReference>
<dbReference type="GO" id="GO:0003964">
    <property type="term" value="F:RNA-directed DNA polymerase activity"/>
    <property type="evidence" value="ECO:0007669"/>
    <property type="project" value="UniProtKB-KW"/>
</dbReference>
<keyword evidence="2" id="KW-0808">Transferase</keyword>
<feature type="domain" description="CCHC-type" evidence="1">
    <location>
        <begin position="197"/>
        <end position="213"/>
    </location>
</feature>